<evidence type="ECO:0000313" key="4">
    <source>
        <dbReference type="Proteomes" id="UP000001296"/>
    </source>
</evidence>
<dbReference type="eggNOG" id="COG2206">
    <property type="taxonomic scope" value="Bacteria"/>
</dbReference>
<evidence type="ECO:0000256" key="1">
    <source>
        <dbReference type="SAM" id="MobiDB-lite"/>
    </source>
</evidence>
<sequence length="403" mass="45156">MKESVTYTPWGGQQKMKQIPVKDLKPDSYCSDDLYLDEEYILLPPEVPISSELINRLLRWGFLTVWSNGSLSDSPPGGIHPAEEGEGGTRQEAPSLVVDATEQKTLQAVREFFSDLVTFCEKTYSAFLNNQRLNPGTVADKAKEVITAVRVHQPFIFRIQEMDDPRRNYLIVHSAKTAILAAGLGLRLQIPQFKLVDLVTAALLHEIGMIRLPPQLYLSNRVLTPEEKRAITAHPVIAYKTLRSFGFPIPVCLAVLEHHEHMDGSGYPRGLKGDQISVAARIIGICSTYAALTAERPYRPPAEGHTSLLDMMKRAGKWYDEMLLRSLIFMLSLYPIGSYVMLQSGAKGLVVESNPENPRCPVVKILFDDRGHRLKDPILVRTDEGINTIRRALTQKEVEELLG</sequence>
<dbReference type="AlphaFoldDB" id="E0RT86"/>
<dbReference type="PROSITE" id="PS51832">
    <property type="entry name" value="HD_GYP"/>
    <property type="match status" value="1"/>
</dbReference>
<gene>
    <name evidence="3" type="ordered locus">STHERM_c14420</name>
</gene>
<evidence type="ECO:0000313" key="3">
    <source>
        <dbReference type="EMBL" id="ADN02382.1"/>
    </source>
</evidence>
<dbReference type="KEGG" id="sta:STHERM_c14420"/>
<reference evidence="3 4" key="2">
    <citation type="journal article" date="2010" name="J. Bacteriol.">
        <title>Genome sequence of the polysaccharide-degrading, thermophilic anaerobe Spirochaeta thermophila DSM 6192.</title>
        <authorList>
            <person name="Angelov A."/>
            <person name="Liebl S."/>
            <person name="Ballschmiter M."/>
            <person name="Bomeke M."/>
            <person name="Lehmann R."/>
            <person name="Liesegang H."/>
            <person name="Daniel R."/>
            <person name="Liebl W."/>
        </authorList>
    </citation>
    <scope>NUCLEOTIDE SEQUENCE [LARGE SCALE GENOMIC DNA]</scope>
    <source>
        <strain evidence="4">ATCC 49972 / DSM 6192 / RI 19.B1</strain>
    </source>
</reference>
<dbReference type="InterPro" id="IPR003607">
    <property type="entry name" value="HD/PDEase_dom"/>
</dbReference>
<dbReference type="HOGENOM" id="CLU_000445_92_1_12"/>
<reference key="1">
    <citation type="submission" date="2009-08" db="EMBL/GenBank/DDBJ databases">
        <title>The genome sequence of Spirochaeta thermophila DSM6192.</title>
        <authorList>
            <person name="Angelov A."/>
            <person name="Mientus M."/>
            <person name="Wittenberg S."/>
            <person name="Lehmann R."/>
            <person name="Liesegang H."/>
            <person name="Daniel R."/>
            <person name="Liebl W."/>
        </authorList>
    </citation>
    <scope>NUCLEOTIDE SEQUENCE</scope>
    <source>
        <strain>DSM 6192</strain>
    </source>
</reference>
<dbReference type="EMBL" id="CP001698">
    <property type="protein sequence ID" value="ADN02382.1"/>
    <property type="molecule type" value="Genomic_DNA"/>
</dbReference>
<dbReference type="PaxDb" id="665571-STHERM_c14420"/>
<dbReference type="Pfam" id="PF13487">
    <property type="entry name" value="HD_5"/>
    <property type="match status" value="1"/>
</dbReference>
<dbReference type="SUPFAM" id="SSF109604">
    <property type="entry name" value="HD-domain/PDEase-like"/>
    <property type="match status" value="1"/>
</dbReference>
<organism evidence="3 4">
    <name type="scientific">Winmispira thermophila (strain ATCC 49972 / DSM 6192 / RI 19.B1)</name>
    <name type="common">Spirochaeta thermophila</name>
    <dbReference type="NCBI Taxonomy" id="665571"/>
    <lineage>
        <taxon>Bacteria</taxon>
        <taxon>Pseudomonadati</taxon>
        <taxon>Spirochaetota</taxon>
        <taxon>Spirochaetia</taxon>
        <taxon>Winmispirales</taxon>
        <taxon>Winmispiraceae</taxon>
        <taxon>Winmispira</taxon>
    </lineage>
</organism>
<accession>E0RT86</accession>
<dbReference type="Gene3D" id="1.10.3210.10">
    <property type="entry name" value="Hypothetical protein af1432"/>
    <property type="match status" value="1"/>
</dbReference>
<name>E0RT86_WINT6</name>
<dbReference type="Proteomes" id="UP000001296">
    <property type="component" value="Chromosome"/>
</dbReference>
<dbReference type="InterPro" id="IPR037522">
    <property type="entry name" value="HD_GYP_dom"/>
</dbReference>
<feature type="domain" description="HD-GYP" evidence="2">
    <location>
        <begin position="148"/>
        <end position="343"/>
    </location>
</feature>
<feature type="region of interest" description="Disordered" evidence="1">
    <location>
        <begin position="72"/>
        <end position="92"/>
    </location>
</feature>
<protein>
    <submittedName>
        <fullName evidence="3">HD domain protein</fullName>
    </submittedName>
</protein>
<dbReference type="PANTHER" id="PTHR43155">
    <property type="entry name" value="CYCLIC DI-GMP PHOSPHODIESTERASE PA4108-RELATED"/>
    <property type="match status" value="1"/>
</dbReference>
<dbReference type="SMART" id="SM00471">
    <property type="entry name" value="HDc"/>
    <property type="match status" value="1"/>
</dbReference>
<dbReference type="RefSeq" id="WP_013314222.1">
    <property type="nucleotide sequence ID" value="NC_014484.1"/>
</dbReference>
<evidence type="ECO:0000259" key="2">
    <source>
        <dbReference type="PROSITE" id="PS51832"/>
    </source>
</evidence>
<dbReference type="PANTHER" id="PTHR43155:SF2">
    <property type="entry name" value="CYCLIC DI-GMP PHOSPHODIESTERASE PA4108"/>
    <property type="match status" value="1"/>
</dbReference>
<dbReference type="CDD" id="cd00077">
    <property type="entry name" value="HDc"/>
    <property type="match status" value="1"/>
</dbReference>
<proteinExistence type="predicted"/>